<organism evidence="2">
    <name type="scientific">Aphanomyces astaci</name>
    <name type="common">Crayfish plague agent</name>
    <dbReference type="NCBI Taxonomy" id="112090"/>
    <lineage>
        <taxon>Eukaryota</taxon>
        <taxon>Sar</taxon>
        <taxon>Stramenopiles</taxon>
        <taxon>Oomycota</taxon>
        <taxon>Saprolegniomycetes</taxon>
        <taxon>Saprolegniales</taxon>
        <taxon>Verrucalvaceae</taxon>
        <taxon>Aphanomyces</taxon>
    </lineage>
</organism>
<dbReference type="VEuPathDB" id="FungiDB:H257_00110"/>
<gene>
    <name evidence="2" type="ORF">H257_00110</name>
</gene>
<dbReference type="EMBL" id="KI913114">
    <property type="protein sequence ID" value="ETV88542.1"/>
    <property type="molecule type" value="Genomic_DNA"/>
</dbReference>
<dbReference type="RefSeq" id="XP_009820942.1">
    <property type="nucleotide sequence ID" value="XM_009822640.1"/>
</dbReference>
<sequence>MTCRTVLSLRGIARAPSLSTDRWWEAPQTASRPNHCRRRCQCRHLGQSRRCCLRWLDVRDDHVLANELSKRLRALAKAGETKASRRRAIGARQRPIEGAPFAWKDSGMRRECPLPTPPGTHPTPDKSTTWTLLRHVPP</sequence>
<accession>W4H9D9</accession>
<protein>
    <submittedName>
        <fullName evidence="2">Uncharacterized protein</fullName>
    </submittedName>
</protein>
<proteinExistence type="predicted"/>
<feature type="region of interest" description="Disordered" evidence="1">
    <location>
        <begin position="106"/>
        <end position="138"/>
    </location>
</feature>
<evidence type="ECO:0000313" key="2">
    <source>
        <dbReference type="EMBL" id="ETV88542.1"/>
    </source>
</evidence>
<dbReference type="OrthoDB" id="423607at2759"/>
<name>W4H9D9_APHAT</name>
<dbReference type="GeneID" id="20802106"/>
<dbReference type="AlphaFoldDB" id="W4H9D9"/>
<evidence type="ECO:0000256" key="1">
    <source>
        <dbReference type="SAM" id="MobiDB-lite"/>
    </source>
</evidence>
<reference evidence="2" key="1">
    <citation type="submission" date="2013-12" db="EMBL/GenBank/DDBJ databases">
        <title>The Genome Sequence of Aphanomyces astaci APO3.</title>
        <authorList>
            <consortium name="The Broad Institute Genomics Platform"/>
            <person name="Russ C."/>
            <person name="Tyler B."/>
            <person name="van West P."/>
            <person name="Dieguez-Uribeondo J."/>
            <person name="Young S.K."/>
            <person name="Zeng Q."/>
            <person name="Gargeya S."/>
            <person name="Fitzgerald M."/>
            <person name="Abouelleil A."/>
            <person name="Alvarado L."/>
            <person name="Chapman S.B."/>
            <person name="Gainer-Dewar J."/>
            <person name="Goldberg J."/>
            <person name="Griggs A."/>
            <person name="Gujja S."/>
            <person name="Hansen M."/>
            <person name="Howarth C."/>
            <person name="Imamovic A."/>
            <person name="Ireland A."/>
            <person name="Larimer J."/>
            <person name="McCowan C."/>
            <person name="Murphy C."/>
            <person name="Pearson M."/>
            <person name="Poon T.W."/>
            <person name="Priest M."/>
            <person name="Roberts A."/>
            <person name="Saif S."/>
            <person name="Shea T."/>
            <person name="Sykes S."/>
            <person name="Wortman J."/>
            <person name="Nusbaum C."/>
            <person name="Birren B."/>
        </authorList>
    </citation>
    <scope>NUCLEOTIDE SEQUENCE [LARGE SCALE GENOMIC DNA]</scope>
    <source>
        <strain evidence="2">APO3</strain>
    </source>
</reference>